<accession>A0AAD9ESF7</accession>
<organism evidence="1 2">
    <name type="scientific">Dissostichus eleginoides</name>
    <name type="common">Patagonian toothfish</name>
    <name type="synonym">Dissostichus amissus</name>
    <dbReference type="NCBI Taxonomy" id="100907"/>
    <lineage>
        <taxon>Eukaryota</taxon>
        <taxon>Metazoa</taxon>
        <taxon>Chordata</taxon>
        <taxon>Craniata</taxon>
        <taxon>Vertebrata</taxon>
        <taxon>Euteleostomi</taxon>
        <taxon>Actinopterygii</taxon>
        <taxon>Neopterygii</taxon>
        <taxon>Teleostei</taxon>
        <taxon>Neoteleostei</taxon>
        <taxon>Acanthomorphata</taxon>
        <taxon>Eupercaria</taxon>
        <taxon>Perciformes</taxon>
        <taxon>Notothenioidei</taxon>
        <taxon>Nototheniidae</taxon>
        <taxon>Dissostichus</taxon>
    </lineage>
</organism>
<feature type="non-terminal residue" evidence="1">
    <location>
        <position position="138"/>
    </location>
</feature>
<reference evidence="1" key="1">
    <citation type="submission" date="2023-04" db="EMBL/GenBank/DDBJ databases">
        <title>Chromosome-level genome of Chaenocephalus aceratus.</title>
        <authorList>
            <person name="Park H."/>
        </authorList>
    </citation>
    <scope>NUCLEOTIDE SEQUENCE</scope>
    <source>
        <strain evidence="1">DE</strain>
        <tissue evidence="1">Muscle</tissue>
    </source>
</reference>
<evidence type="ECO:0000313" key="2">
    <source>
        <dbReference type="Proteomes" id="UP001228049"/>
    </source>
</evidence>
<dbReference type="AlphaFoldDB" id="A0AAD9ESF7"/>
<comment type="caution">
    <text evidence="1">The sequence shown here is derived from an EMBL/GenBank/DDBJ whole genome shotgun (WGS) entry which is preliminary data.</text>
</comment>
<keyword evidence="1" id="KW-0808">Transferase</keyword>
<dbReference type="EMBL" id="JASDAP010000141">
    <property type="protein sequence ID" value="KAK1875361.1"/>
    <property type="molecule type" value="Genomic_DNA"/>
</dbReference>
<evidence type="ECO:0000313" key="1">
    <source>
        <dbReference type="EMBL" id="KAK1875361.1"/>
    </source>
</evidence>
<keyword evidence="1" id="KW-0418">Kinase</keyword>
<sequence>MKRFRDTSSQVGDLNHQQFYHRPSNQTAQKLRQQKAKTYFGRRLLAVSKQRDVSLENVMRHELAAVPPSLFYDDGAMRKTTKADLAKKLESVVEVMQELSDTTEKSEHIIDGMAMLQSLHDSAFQTFSELAECILMKI</sequence>
<dbReference type="GO" id="GO:0016301">
    <property type="term" value="F:kinase activity"/>
    <property type="evidence" value="ECO:0007669"/>
    <property type="project" value="UniProtKB-KW"/>
</dbReference>
<keyword evidence="2" id="KW-1185">Reference proteome</keyword>
<protein>
    <submittedName>
        <fullName evidence="1">Proto-oncotyrosine-protein kinase ROS</fullName>
    </submittedName>
</protein>
<gene>
    <name evidence="1" type="ORF">KUDE01_015724</name>
</gene>
<proteinExistence type="predicted"/>
<name>A0AAD9ESF7_DISEL</name>
<dbReference type="Proteomes" id="UP001228049">
    <property type="component" value="Unassembled WGS sequence"/>
</dbReference>